<protein>
    <recommendedName>
        <fullName evidence="4">TIGR04086 family membrane protein</fullName>
    </recommendedName>
</protein>
<dbReference type="EMBL" id="PXYV01000013">
    <property type="protein sequence ID" value="PSR22731.1"/>
    <property type="molecule type" value="Genomic_DNA"/>
</dbReference>
<feature type="transmembrane region" description="Helical" evidence="1">
    <location>
        <begin position="63"/>
        <end position="82"/>
    </location>
</feature>
<proteinExistence type="predicted"/>
<accession>A0A2T2WKG3</accession>
<keyword evidence="1" id="KW-0472">Membrane</keyword>
<feature type="transmembrane region" description="Helical" evidence="1">
    <location>
        <begin position="34"/>
        <end position="51"/>
    </location>
</feature>
<dbReference type="Proteomes" id="UP000241848">
    <property type="component" value="Unassembled WGS sequence"/>
</dbReference>
<evidence type="ECO:0000313" key="3">
    <source>
        <dbReference type="Proteomes" id="UP000241848"/>
    </source>
</evidence>
<keyword evidence="1" id="KW-0812">Transmembrane</keyword>
<evidence type="ECO:0008006" key="4">
    <source>
        <dbReference type="Google" id="ProtNLM"/>
    </source>
</evidence>
<reference evidence="2 3" key="1">
    <citation type="journal article" date="2014" name="BMC Genomics">
        <title>Comparison of environmental and isolate Sulfobacillus genomes reveals diverse carbon, sulfur, nitrogen, and hydrogen metabolisms.</title>
        <authorList>
            <person name="Justice N.B."/>
            <person name="Norman A."/>
            <person name="Brown C.T."/>
            <person name="Singh A."/>
            <person name="Thomas B.C."/>
            <person name="Banfield J.F."/>
        </authorList>
    </citation>
    <scope>NUCLEOTIDE SEQUENCE [LARGE SCALE GENOMIC DNA]</scope>
    <source>
        <strain evidence="2">AMDSBA3</strain>
    </source>
</reference>
<keyword evidence="1" id="KW-1133">Transmembrane helix</keyword>
<evidence type="ECO:0000313" key="2">
    <source>
        <dbReference type="EMBL" id="PSR22731.1"/>
    </source>
</evidence>
<feature type="transmembrane region" description="Helical" evidence="1">
    <location>
        <begin position="7"/>
        <end position="28"/>
    </location>
</feature>
<organism evidence="2 3">
    <name type="scientific">Sulfobacillus acidophilus</name>
    <dbReference type="NCBI Taxonomy" id="53633"/>
    <lineage>
        <taxon>Bacteria</taxon>
        <taxon>Bacillati</taxon>
        <taxon>Bacillota</taxon>
        <taxon>Clostridia</taxon>
        <taxon>Eubacteriales</taxon>
        <taxon>Clostridiales Family XVII. Incertae Sedis</taxon>
        <taxon>Sulfobacillus</taxon>
    </lineage>
</organism>
<name>A0A2T2WKG3_9FIRM</name>
<comment type="caution">
    <text evidence="2">The sequence shown here is derived from an EMBL/GenBank/DDBJ whole genome shotgun (WGS) entry which is preliminary data.</text>
</comment>
<evidence type="ECO:0000256" key="1">
    <source>
        <dbReference type="SAM" id="Phobius"/>
    </source>
</evidence>
<gene>
    <name evidence="2" type="ORF">C7B45_05910</name>
</gene>
<dbReference type="AlphaFoldDB" id="A0A2T2WKG3"/>
<sequence length="133" mass="14112">MKIPHVYGVAAVWGMVGVTTATLVIAGKTSSRDTILSLIIDLILLAIAFMAGRIAKPQGARPWRVGAIVGAIYVGAGSVVLWAESFLGLPFAQREVHHLRSWLAAIIGYVVIGLIVGAIGGFSVKYRRSPMDV</sequence>
<feature type="transmembrane region" description="Helical" evidence="1">
    <location>
        <begin position="102"/>
        <end position="124"/>
    </location>
</feature>